<comment type="caution">
    <text evidence="13">The sequence shown here is derived from an EMBL/GenBank/DDBJ whole genome shotgun (WGS) entry which is preliminary data.</text>
</comment>
<dbReference type="Gene3D" id="3.90.950.10">
    <property type="match status" value="1"/>
</dbReference>
<evidence type="ECO:0000256" key="4">
    <source>
        <dbReference type="ARBA" id="ARBA00022741"/>
    </source>
</evidence>
<reference evidence="13 14" key="1">
    <citation type="submission" date="2019-11" db="EMBL/GenBank/DDBJ databases">
        <title>Genome sequences of 17 halophilic strains isolated from different environments.</title>
        <authorList>
            <person name="Furrow R.E."/>
        </authorList>
    </citation>
    <scope>NUCLEOTIDE SEQUENCE [LARGE SCALE GENOMIC DNA]</scope>
    <source>
        <strain evidence="13 14">22514_16_FS</strain>
    </source>
</reference>
<dbReference type="GO" id="GO:0009117">
    <property type="term" value="P:nucleotide metabolic process"/>
    <property type="evidence" value="ECO:0007669"/>
    <property type="project" value="UniProtKB-KW"/>
</dbReference>
<dbReference type="PANTHER" id="PTHR34699">
    <property type="match status" value="1"/>
</dbReference>
<evidence type="ECO:0000256" key="11">
    <source>
        <dbReference type="ARBA" id="ARBA00048781"/>
    </source>
</evidence>
<dbReference type="OrthoDB" id="164951at2"/>
<accession>A0A6I5A3G3</accession>
<dbReference type="GO" id="GO:0000166">
    <property type="term" value="F:nucleotide binding"/>
    <property type="evidence" value="ECO:0007669"/>
    <property type="project" value="UniProtKB-KW"/>
</dbReference>
<dbReference type="InterPro" id="IPR050299">
    <property type="entry name" value="YjjX_NTPase"/>
</dbReference>
<dbReference type="Proteomes" id="UP000468638">
    <property type="component" value="Unassembled WGS sequence"/>
</dbReference>
<evidence type="ECO:0000256" key="3">
    <source>
        <dbReference type="ARBA" id="ARBA00022723"/>
    </source>
</evidence>
<comment type="catalytic activity">
    <reaction evidence="11">
        <text>XTP + H2O = XDP + phosphate + H(+)</text>
        <dbReference type="Rhea" id="RHEA:28406"/>
        <dbReference type="ChEBI" id="CHEBI:15377"/>
        <dbReference type="ChEBI" id="CHEBI:15378"/>
        <dbReference type="ChEBI" id="CHEBI:43474"/>
        <dbReference type="ChEBI" id="CHEBI:59884"/>
        <dbReference type="ChEBI" id="CHEBI:61314"/>
        <dbReference type="EC" id="3.6.1.73"/>
    </reaction>
</comment>
<evidence type="ECO:0000256" key="2">
    <source>
        <dbReference type="ARBA" id="ARBA00001946"/>
    </source>
</evidence>
<keyword evidence="3" id="KW-0479">Metal-binding</keyword>
<gene>
    <name evidence="13" type="ORF">GLW05_10730</name>
</gene>
<dbReference type="EC" id="3.6.1.73" evidence="9"/>
<keyword evidence="8" id="KW-0464">Manganese</keyword>
<dbReference type="RefSeq" id="WP_160847959.1">
    <property type="nucleotide sequence ID" value="NZ_WMEQ01000007.1"/>
</dbReference>
<organism evidence="13 14">
    <name type="scientific">Pontibacillus yanchengensis</name>
    <dbReference type="NCBI Taxonomy" id="462910"/>
    <lineage>
        <taxon>Bacteria</taxon>
        <taxon>Bacillati</taxon>
        <taxon>Bacillota</taxon>
        <taxon>Bacilli</taxon>
        <taxon>Bacillales</taxon>
        <taxon>Bacillaceae</taxon>
        <taxon>Pontibacillus</taxon>
    </lineage>
</organism>
<evidence type="ECO:0000256" key="8">
    <source>
        <dbReference type="ARBA" id="ARBA00023211"/>
    </source>
</evidence>
<dbReference type="InterPro" id="IPR029001">
    <property type="entry name" value="ITPase-like_fam"/>
</dbReference>
<sequence length="172" mass="18746">MKIVVGSTNPSKVNAVKNNFVDADIVGIEVGSKVSSQPYSDEETFEGAINRARECANSTKGCLGIGLEGGVMELENELYLCNWGALVDEKENTFTASGARIPLPEEVANELQKGKELGDVMDKFAQRSGVSLNEGAIGVFTNEVVNRTEMFDHVVKLLKGQYEFYYKAKGIQ</sequence>
<evidence type="ECO:0000256" key="1">
    <source>
        <dbReference type="ARBA" id="ARBA00001936"/>
    </source>
</evidence>
<keyword evidence="4" id="KW-0547">Nucleotide-binding</keyword>
<dbReference type="GO" id="GO:0046872">
    <property type="term" value="F:metal ion binding"/>
    <property type="evidence" value="ECO:0007669"/>
    <property type="project" value="UniProtKB-KW"/>
</dbReference>
<keyword evidence="7" id="KW-0546">Nucleotide metabolism</keyword>
<dbReference type="AlphaFoldDB" id="A0A6I5A3G3"/>
<feature type="domain" description="Non-canonical purine NTP phosphatase/PRRC1" evidence="12">
    <location>
        <begin position="6"/>
        <end position="155"/>
    </location>
</feature>
<evidence type="ECO:0000313" key="13">
    <source>
        <dbReference type="EMBL" id="MYL34071.1"/>
    </source>
</evidence>
<evidence type="ECO:0000259" key="12">
    <source>
        <dbReference type="Pfam" id="PF01931"/>
    </source>
</evidence>
<dbReference type="PANTHER" id="PTHR34699:SF2">
    <property type="entry name" value="NON-CANONICAL PURINE NTP PHOSPHATASE_PRRC1 DOMAIN-CONTAINING PROTEIN"/>
    <property type="match status" value="1"/>
</dbReference>
<evidence type="ECO:0000313" key="14">
    <source>
        <dbReference type="Proteomes" id="UP000468638"/>
    </source>
</evidence>
<dbReference type="Pfam" id="PF01931">
    <property type="entry name" value="NTPase_I-T"/>
    <property type="match status" value="1"/>
</dbReference>
<evidence type="ECO:0000256" key="7">
    <source>
        <dbReference type="ARBA" id="ARBA00023080"/>
    </source>
</evidence>
<evidence type="ECO:0000256" key="9">
    <source>
        <dbReference type="ARBA" id="ARBA00038901"/>
    </source>
</evidence>
<evidence type="ECO:0000256" key="10">
    <source>
        <dbReference type="ARBA" id="ARBA00048174"/>
    </source>
</evidence>
<proteinExistence type="predicted"/>
<keyword evidence="5" id="KW-0378">Hydrolase</keyword>
<protein>
    <recommendedName>
        <fullName evidence="9">inosine/xanthosine triphosphatase</fullName>
        <ecNumber evidence="9">3.6.1.73</ecNumber>
    </recommendedName>
</protein>
<keyword evidence="6" id="KW-0460">Magnesium</keyword>
<dbReference type="SUPFAM" id="SSF52972">
    <property type="entry name" value="ITPase-like"/>
    <property type="match status" value="1"/>
</dbReference>
<dbReference type="NCBIfam" id="NF002850">
    <property type="entry name" value="PRK03114.1"/>
    <property type="match status" value="1"/>
</dbReference>
<dbReference type="GO" id="GO:0103023">
    <property type="term" value="F:ITPase activity"/>
    <property type="evidence" value="ECO:0007669"/>
    <property type="project" value="UniProtKB-EC"/>
</dbReference>
<comment type="cofactor">
    <cofactor evidence="1">
        <name>Mn(2+)</name>
        <dbReference type="ChEBI" id="CHEBI:29035"/>
    </cofactor>
</comment>
<comment type="cofactor">
    <cofactor evidence="2">
        <name>Mg(2+)</name>
        <dbReference type="ChEBI" id="CHEBI:18420"/>
    </cofactor>
</comment>
<name>A0A6I5A3G3_9BACI</name>
<evidence type="ECO:0000256" key="6">
    <source>
        <dbReference type="ARBA" id="ARBA00022842"/>
    </source>
</evidence>
<evidence type="ECO:0000256" key="5">
    <source>
        <dbReference type="ARBA" id="ARBA00022801"/>
    </source>
</evidence>
<comment type="catalytic activity">
    <reaction evidence="10">
        <text>ITP + H2O = IDP + phosphate + H(+)</text>
        <dbReference type="Rhea" id="RHEA:28330"/>
        <dbReference type="ChEBI" id="CHEBI:15377"/>
        <dbReference type="ChEBI" id="CHEBI:15378"/>
        <dbReference type="ChEBI" id="CHEBI:43474"/>
        <dbReference type="ChEBI" id="CHEBI:58280"/>
        <dbReference type="ChEBI" id="CHEBI:61402"/>
        <dbReference type="EC" id="3.6.1.73"/>
    </reaction>
</comment>
<dbReference type="InterPro" id="IPR026533">
    <property type="entry name" value="NTPase/PRRC1"/>
</dbReference>
<dbReference type="EMBL" id="WMEQ01000007">
    <property type="protein sequence ID" value="MYL34071.1"/>
    <property type="molecule type" value="Genomic_DNA"/>
</dbReference>